<reference evidence="1 2" key="1">
    <citation type="submission" date="2023-10" db="EMBL/GenBank/DDBJ databases">
        <title>A novel Glycoside Hydrolase 43-Like Enzyme from Clostrdium boliviensis is an Endo-xylanase, and a Candidate for Xylooligosaccharides Production from Different Xylan Substrates.</title>
        <authorList>
            <person name="Alvarez M.T."/>
            <person name="Rocabado-Villegas L.R."/>
            <person name="Salas-Veizaga D.M."/>
            <person name="Linares-Pasten J.A."/>
            <person name="Gudmundsdottir E.E."/>
            <person name="Hreggvidsson G.O."/>
            <person name="Adlercreutz P."/>
            <person name="Nordberg Karlsson E."/>
        </authorList>
    </citation>
    <scope>NUCLEOTIDE SEQUENCE [LARGE SCALE GENOMIC DNA]</scope>
    <source>
        <strain evidence="1 2">E-1</strain>
    </source>
</reference>
<dbReference type="Proteomes" id="UP001276854">
    <property type="component" value="Unassembled WGS sequence"/>
</dbReference>
<accession>A0ABU4GKK1</accession>
<evidence type="ECO:0000313" key="1">
    <source>
        <dbReference type="EMBL" id="MDW2797527.1"/>
    </source>
</evidence>
<protein>
    <submittedName>
        <fullName evidence="1">Uncharacterized protein</fullName>
    </submittedName>
</protein>
<proteinExistence type="predicted"/>
<dbReference type="RefSeq" id="WP_318063782.1">
    <property type="nucleotide sequence ID" value="NZ_JAWONS010000123.1"/>
</dbReference>
<dbReference type="EMBL" id="JAWONS010000123">
    <property type="protein sequence ID" value="MDW2797527.1"/>
    <property type="molecule type" value="Genomic_DNA"/>
</dbReference>
<keyword evidence="2" id="KW-1185">Reference proteome</keyword>
<gene>
    <name evidence="1" type="ORF">RZO55_08060</name>
</gene>
<name>A0ABU4GKK1_9CLOT</name>
<evidence type="ECO:0000313" key="2">
    <source>
        <dbReference type="Proteomes" id="UP001276854"/>
    </source>
</evidence>
<comment type="caution">
    <text evidence="1">The sequence shown here is derived from an EMBL/GenBank/DDBJ whole genome shotgun (WGS) entry which is preliminary data.</text>
</comment>
<sequence length="183" mass="21761">MKYFDISVNDSYRTSPQITNWYEEIKVRLINWEIYHKLPRRKVLMITSSPNTIFTDIISFPFLLVSPMIKEVIRLYRDEVVFREIILLDIKNKLEKQYYLPVMEESSDIELINLKGRETIVTEKIKTPAWVEGRNIFWVKYKEKRHTIVSLDFAESILRRNAVGIGLQEVILSEGGKYESRKN</sequence>
<organism evidence="1 2">
    <name type="scientific">Clostridium boliviensis</name>
    <dbReference type="NCBI Taxonomy" id="318465"/>
    <lineage>
        <taxon>Bacteria</taxon>
        <taxon>Bacillati</taxon>
        <taxon>Bacillota</taxon>
        <taxon>Clostridia</taxon>
        <taxon>Eubacteriales</taxon>
        <taxon>Clostridiaceae</taxon>
        <taxon>Clostridium</taxon>
    </lineage>
</organism>